<protein>
    <submittedName>
        <fullName evidence="2">PlsC domain-containing protein</fullName>
    </submittedName>
</protein>
<reference evidence="2" key="1">
    <citation type="submission" date="2016-11" db="UniProtKB">
        <authorList>
            <consortium name="WormBaseParasite"/>
        </authorList>
    </citation>
    <scope>IDENTIFICATION</scope>
    <source>
        <strain evidence="2">KR3021</strain>
    </source>
</reference>
<organism evidence="1 2">
    <name type="scientific">Rhabditophanes sp. KR3021</name>
    <dbReference type="NCBI Taxonomy" id="114890"/>
    <lineage>
        <taxon>Eukaryota</taxon>
        <taxon>Metazoa</taxon>
        <taxon>Ecdysozoa</taxon>
        <taxon>Nematoda</taxon>
        <taxon>Chromadorea</taxon>
        <taxon>Rhabditida</taxon>
        <taxon>Tylenchina</taxon>
        <taxon>Panagrolaimomorpha</taxon>
        <taxon>Strongyloidoidea</taxon>
        <taxon>Alloionematidae</taxon>
        <taxon>Rhabditophanes</taxon>
    </lineage>
</organism>
<accession>A0AC35TLI1</accession>
<name>A0AC35TLI1_9BILA</name>
<evidence type="ECO:0000313" key="2">
    <source>
        <dbReference type="WBParaSite" id="RSKR_0000182700.1"/>
    </source>
</evidence>
<sequence length="483" mass="54416">MLLSIVLTSYVATLFIFGPLTALLIVFNKSWGNIPKMFVSWMHQIQLYISPIIDASIEIPSTYPNIIDKTAVENILGNVKSVSLHCNLSHCDKSIEGFISLSNSFTNAGIEAIINDDLSRICDKSPIRQWNMMGMPPNVDNPLVQFGLYVVAIVSIGFRYSILMPTRLFMLCCAVGLLGLAAVGSLFRSYDAYDKMVISVKFTRLYCVSMGMVGYFKDRHNQPESPGIAVANHLTANDIQILWSDVTDVKRGYTVTGQKHVGLIGWVESFCSKIGTALWFERGNHNERARFQKQVMAVATNPEEQSILMFPEGYCTNNTRVCQFRKAVFVDDVCIYPISIKQDSRLGDAFWFEDGFLEYSWRLFSAWATVYEVKYLPGQYKNPLETEIEFASRIQCLIADAAGIPAITNNSTEIFKKKAASEKQKQTIESTLASLVNEEWSKRMKEKMLLIDKKAMISSDEDINQNIINHNIIPGCRAVPIFL</sequence>
<evidence type="ECO:0000313" key="1">
    <source>
        <dbReference type="Proteomes" id="UP000095286"/>
    </source>
</evidence>
<dbReference type="Proteomes" id="UP000095286">
    <property type="component" value="Unplaced"/>
</dbReference>
<proteinExistence type="predicted"/>
<dbReference type="WBParaSite" id="RSKR_0000182700.1">
    <property type="protein sequence ID" value="RSKR_0000182700.1"/>
    <property type="gene ID" value="RSKR_0000182700"/>
</dbReference>